<feature type="transmembrane region" description="Helical" evidence="6">
    <location>
        <begin position="20"/>
        <end position="40"/>
    </location>
</feature>
<dbReference type="InParanoid" id="A0A2P6NPF5"/>
<evidence type="ECO:0000256" key="6">
    <source>
        <dbReference type="RuleBase" id="RU367008"/>
    </source>
</evidence>
<comment type="subcellular location">
    <subcellularLocation>
        <location evidence="1 6">Membrane</location>
        <topology evidence="1 6">Multi-pass membrane protein</topology>
    </subcellularLocation>
</comment>
<keyword evidence="8" id="KW-1185">Reference proteome</keyword>
<evidence type="ECO:0000256" key="5">
    <source>
        <dbReference type="ARBA" id="ARBA00023136"/>
    </source>
</evidence>
<comment type="similarity">
    <text evidence="2 6">Belongs to the OST5 family.</text>
</comment>
<accession>A0A2P6NPF5</accession>
<comment type="function">
    <text evidence="6">Subunit of the oligosaccharyl transferase (OST) complex that catalyzes the initial transfer of a defined glycan (Glc(3)Man(9)GlcNAc(2) in eukaryotes) from the lipid carrier dolichol-pyrophosphate to an asparagine residue within an Asn-X-Ser/Thr consensus motif in nascent polypeptide chains, the first step in protein N-glycosylation. N-glycosylation occurs cotranslationally and the complex associates with the Sec61 complex at the channel-forming translocon complex that mediates protein translocation across the endoplasmic reticulum (ER). All subunits are required for a maximal enzyme activity.</text>
</comment>
<dbReference type="PANTHER" id="PTHR13636">
    <property type="entry name" value="TRANSMEMBRANE PROTEIN 258"/>
    <property type="match status" value="1"/>
</dbReference>
<evidence type="ECO:0000256" key="4">
    <source>
        <dbReference type="ARBA" id="ARBA00022989"/>
    </source>
</evidence>
<reference evidence="7 8" key="1">
    <citation type="journal article" date="2018" name="Genome Biol. Evol.">
        <title>Multiple Roots of Fruiting Body Formation in Amoebozoa.</title>
        <authorList>
            <person name="Hillmann F."/>
            <person name="Forbes G."/>
            <person name="Novohradska S."/>
            <person name="Ferling I."/>
            <person name="Riege K."/>
            <person name="Groth M."/>
            <person name="Westermann M."/>
            <person name="Marz M."/>
            <person name="Spaller T."/>
            <person name="Winckler T."/>
            <person name="Schaap P."/>
            <person name="Glockner G."/>
        </authorList>
    </citation>
    <scope>NUCLEOTIDE SEQUENCE [LARGE SCALE GENOMIC DNA]</scope>
    <source>
        <strain evidence="7 8">Jena</strain>
    </source>
</reference>
<dbReference type="AlphaFoldDB" id="A0A2P6NPF5"/>
<evidence type="ECO:0000313" key="8">
    <source>
        <dbReference type="Proteomes" id="UP000241769"/>
    </source>
</evidence>
<dbReference type="InterPro" id="IPR007915">
    <property type="entry name" value="TMEM258/Ost5"/>
</dbReference>
<protein>
    <recommendedName>
        <fullName evidence="6">Dolichyl-diphosphooligosaccharide-protein glycosyltransferase subunit OST5</fullName>
    </recommendedName>
</protein>
<name>A0A2P6NPF5_9EUKA</name>
<dbReference type="FunCoup" id="A0A2P6NPF5">
    <property type="interactions" value="8"/>
</dbReference>
<comment type="subunit">
    <text evidence="6">Component of the oligosaccharyltransferase (OST) complex.</text>
</comment>
<dbReference type="EMBL" id="MDYQ01000038">
    <property type="protein sequence ID" value="PRP85847.1"/>
    <property type="molecule type" value="Genomic_DNA"/>
</dbReference>
<keyword evidence="5 6" id="KW-0472">Membrane</keyword>
<comment type="caution">
    <text evidence="7">The sequence shown here is derived from an EMBL/GenBank/DDBJ whole genome shotgun (WGS) entry which is preliminary data.</text>
</comment>
<evidence type="ECO:0000313" key="7">
    <source>
        <dbReference type="EMBL" id="PRP85847.1"/>
    </source>
</evidence>
<dbReference type="Pfam" id="PF05251">
    <property type="entry name" value="Ost5"/>
    <property type="match status" value="1"/>
</dbReference>
<evidence type="ECO:0000256" key="3">
    <source>
        <dbReference type="ARBA" id="ARBA00022692"/>
    </source>
</evidence>
<dbReference type="GO" id="GO:0008250">
    <property type="term" value="C:oligosaccharyltransferase complex"/>
    <property type="evidence" value="ECO:0007669"/>
    <property type="project" value="UniProtKB-UniRule"/>
</dbReference>
<feature type="transmembrane region" description="Helical" evidence="6">
    <location>
        <begin position="52"/>
        <end position="75"/>
    </location>
</feature>
<evidence type="ECO:0000256" key="2">
    <source>
        <dbReference type="ARBA" id="ARBA00009825"/>
    </source>
</evidence>
<proteinExistence type="inferred from homology"/>
<keyword evidence="4 6" id="KW-1133">Transmembrane helix</keyword>
<dbReference type="GO" id="GO:0006487">
    <property type="term" value="P:protein N-linked glycosylation"/>
    <property type="evidence" value="ECO:0007669"/>
    <property type="project" value="UniProtKB-UniRule"/>
</dbReference>
<gene>
    <name evidence="7" type="ORF">PROFUN_06121</name>
</gene>
<dbReference type="Proteomes" id="UP000241769">
    <property type="component" value="Unassembled WGS sequence"/>
</dbReference>
<sequence length="77" mass="8697">MSGQLYPYYGPVSQALYPTLTLFLNLAGLFFFSLFIIYEVTHVGQKNLFRELSLAGLASFFLGFGTLFLLLWTGVYV</sequence>
<organism evidence="7 8">
    <name type="scientific">Planoprotostelium fungivorum</name>
    <dbReference type="NCBI Taxonomy" id="1890364"/>
    <lineage>
        <taxon>Eukaryota</taxon>
        <taxon>Amoebozoa</taxon>
        <taxon>Evosea</taxon>
        <taxon>Variosea</taxon>
        <taxon>Cavosteliida</taxon>
        <taxon>Cavosteliaceae</taxon>
        <taxon>Planoprotostelium</taxon>
    </lineage>
</organism>
<evidence type="ECO:0000256" key="1">
    <source>
        <dbReference type="ARBA" id="ARBA00004141"/>
    </source>
</evidence>
<dbReference type="STRING" id="1890364.A0A2P6NPF5"/>
<keyword evidence="3 6" id="KW-0812">Transmembrane</keyword>